<dbReference type="PIRSF" id="PIRSF007663">
    <property type="entry name" value="UCP007663"/>
    <property type="match status" value="1"/>
</dbReference>
<evidence type="ECO:0000313" key="4">
    <source>
        <dbReference type="EMBL" id="ANY69028.1"/>
    </source>
</evidence>
<gene>
    <name evidence="4" type="ORF">BBD42_22980</name>
</gene>
<dbReference type="Pfam" id="PF21307">
    <property type="entry name" value="Glyco_hydro_95_C"/>
    <property type="match status" value="1"/>
</dbReference>
<organism evidence="4">
    <name type="scientific">Paenibacillus sp. BIHB 4019</name>
    <dbReference type="NCBI Taxonomy" id="1870819"/>
    <lineage>
        <taxon>Bacteria</taxon>
        <taxon>Bacillati</taxon>
        <taxon>Bacillota</taxon>
        <taxon>Bacilli</taxon>
        <taxon>Bacillales</taxon>
        <taxon>Paenibacillaceae</taxon>
        <taxon>Paenibacillus</taxon>
    </lineage>
</organism>
<dbReference type="InterPro" id="IPR012341">
    <property type="entry name" value="6hp_glycosidase-like_sf"/>
</dbReference>
<dbReference type="InterPro" id="IPR054363">
    <property type="entry name" value="GH95_cat"/>
</dbReference>
<feature type="domain" description="Alpha fucosidase A-like C-terminal" evidence="2">
    <location>
        <begin position="686"/>
        <end position="750"/>
    </location>
</feature>
<name>A0A1B2DMU6_9BACL</name>
<reference evidence="4" key="1">
    <citation type="submission" date="2016-08" db="EMBL/GenBank/DDBJ databases">
        <title>Complete Genome Seqeunce of Paenibacillus sp. BIHB 4019 from tea rhizoplane.</title>
        <authorList>
            <person name="Thakur R."/>
            <person name="Swarnkar M.K."/>
            <person name="Gulati A."/>
        </authorList>
    </citation>
    <scope>NUCLEOTIDE SEQUENCE [LARGE SCALE GENOMIC DNA]</scope>
    <source>
        <strain evidence="4">BIHB4019</strain>
    </source>
</reference>
<dbReference type="Pfam" id="PF22124">
    <property type="entry name" value="Glyco_hydro_95_cat"/>
    <property type="match status" value="1"/>
</dbReference>
<dbReference type="GO" id="GO:0005975">
    <property type="term" value="P:carbohydrate metabolic process"/>
    <property type="evidence" value="ECO:0007669"/>
    <property type="project" value="InterPro"/>
</dbReference>
<evidence type="ECO:0000259" key="1">
    <source>
        <dbReference type="Pfam" id="PF14498"/>
    </source>
</evidence>
<dbReference type="EMBL" id="CP016808">
    <property type="protein sequence ID" value="ANY69028.1"/>
    <property type="molecule type" value="Genomic_DNA"/>
</dbReference>
<dbReference type="InterPro" id="IPR027414">
    <property type="entry name" value="GH95_N_dom"/>
</dbReference>
<dbReference type="Pfam" id="PF14498">
    <property type="entry name" value="Glyco_hyd_65N_2"/>
    <property type="match status" value="1"/>
</dbReference>
<dbReference type="GO" id="GO:0004560">
    <property type="term" value="F:alpha-L-fucosidase activity"/>
    <property type="evidence" value="ECO:0007669"/>
    <property type="project" value="InterPro"/>
</dbReference>
<feature type="domain" description="Glycosyl hydrolase family 95 N-terminal" evidence="1">
    <location>
        <begin position="6"/>
        <end position="243"/>
    </location>
</feature>
<feature type="domain" description="Glycosyl hydrolase family 95 catalytic" evidence="3">
    <location>
        <begin position="264"/>
        <end position="683"/>
    </location>
</feature>
<dbReference type="InterPro" id="IPR016518">
    <property type="entry name" value="Alpha-L-fucosidase"/>
</dbReference>
<accession>A0A1B2DMU6</accession>
<dbReference type="SUPFAM" id="SSF48208">
    <property type="entry name" value="Six-hairpin glycosidases"/>
    <property type="match status" value="1"/>
</dbReference>
<evidence type="ECO:0000259" key="3">
    <source>
        <dbReference type="Pfam" id="PF22124"/>
    </source>
</evidence>
<dbReference type="InterPro" id="IPR049053">
    <property type="entry name" value="AFCA-like_C"/>
</dbReference>
<dbReference type="RefSeq" id="WP_099520077.1">
    <property type="nucleotide sequence ID" value="NZ_CP016808.1"/>
</dbReference>
<proteinExistence type="predicted"/>
<dbReference type="InterPro" id="IPR008928">
    <property type="entry name" value="6-hairpin_glycosidase_sf"/>
</dbReference>
<dbReference type="AlphaFoldDB" id="A0A1B2DMU6"/>
<dbReference type="PANTHER" id="PTHR31084:SF0">
    <property type="entry name" value="ALPHA-L-FUCOSIDASE 2"/>
    <property type="match status" value="1"/>
</dbReference>
<dbReference type="Gene3D" id="1.50.10.10">
    <property type="match status" value="1"/>
</dbReference>
<evidence type="ECO:0000259" key="2">
    <source>
        <dbReference type="Pfam" id="PF21307"/>
    </source>
</evidence>
<protein>
    <submittedName>
        <fullName evidence="4">Alpha-L-fucosidase</fullName>
    </submittedName>
</protein>
<dbReference type="PANTHER" id="PTHR31084">
    <property type="entry name" value="ALPHA-L-FUCOSIDASE 2"/>
    <property type="match status" value="1"/>
</dbReference>
<sequence>MSQAKLWYNGPGEDWKQGLPIGNGRIGAVIFGGSERETWCMTELTYWSGKKERIAGNGGGKAGLNRMREAFYRGDYNEGDRLAKEQLQPRKQNFGTNLSVCDMVLRFGHQSDDIIRELDVEQATAAMSYSSEGQTFTREAFATNVDGIVAARFAGEQAGSVSFTLRVTGRSGQFAAVAIGDDSVAFRGQATEDMHSDGTCGVWCDGLVKLVVQGGSVQTRTDKLVVTGADEAYLYFAMHTDYGQADENWKVRSGEQLAAAIAKGYDQLKAEHVADYRSLYARVALDLGASEAAALPTDERMRRLRQEGHDDPEFISLFFQYGRYLTIAGSRANSPLPLHLQGIWNDGEANRMAWSCDYHLDINTQMNYYPTEIVNLAECHVPLMHYIERLADAGRLAAQDFYGCEGWVAHVFSNAWGFAAPGWETGWGLNVTGGLWIAMHLKEHYEYGLDRTFLTEQAYPVMKEATAFFLDYMAIHPAKGWLVTGPSNSPENSFYPADREQGPQQLSMGSTMDQVLVRDLFDFCLAAAKLLGTDIELQAKLEHAISLLPPLKIGSRGQLQEWLEDYEEAQPEHRHLAHLFALYPSSQINPRDTPELSAAARQTLLGRMTDELEDIEFTAVLFATGFSRLYDGDRALWHIAHLISELCFDNLLTYSKAGVAGADTNIFIADGNYGGTAAVADTLLHSHTGNIHLLPALPSAWRSGSFKGLRAKGGIEVDAAWDNNRLTEAALYAHASGQVVVRYGELAVKAELKAGQAYRLDAELQISERMAVEQ</sequence>